<gene>
    <name evidence="1" type="ORF">CSUB01_09300</name>
</gene>
<dbReference type="OMA" id="EAFAYTE"/>
<organism evidence="1 2">
    <name type="scientific">Colletotrichum sublineola</name>
    <name type="common">Sorghum anthracnose fungus</name>
    <dbReference type="NCBI Taxonomy" id="1173701"/>
    <lineage>
        <taxon>Eukaryota</taxon>
        <taxon>Fungi</taxon>
        <taxon>Dikarya</taxon>
        <taxon>Ascomycota</taxon>
        <taxon>Pezizomycotina</taxon>
        <taxon>Sordariomycetes</taxon>
        <taxon>Hypocreomycetidae</taxon>
        <taxon>Glomerellales</taxon>
        <taxon>Glomerellaceae</taxon>
        <taxon>Colletotrichum</taxon>
        <taxon>Colletotrichum graminicola species complex</taxon>
    </lineage>
</organism>
<dbReference type="HOGENOM" id="CLU_035151_1_1_1"/>
<keyword evidence="2" id="KW-1185">Reference proteome</keyword>
<dbReference type="OrthoDB" id="4849025at2759"/>
<evidence type="ECO:0000313" key="1">
    <source>
        <dbReference type="EMBL" id="KDN62981.1"/>
    </source>
</evidence>
<proteinExistence type="predicted"/>
<accession>A0A066XB39</accession>
<protein>
    <submittedName>
        <fullName evidence="1">Uncharacterized protein</fullName>
    </submittedName>
</protein>
<sequence length="488" mass="56631">MDPFNKLPAELRVTILVSTCCHHTIFQLIQASPVMLTQYTASKRYITKRLLSSDFDDGMVQDAMAIILFPPQTTRHFQTLARAHCRSWASQQFANPLRQPLPSQEQQDYINKISKLHRGLIFFIEDYLTKATAVFPPREYLCLPSGAQLVFKGQSICPRFNAANLKNPERKRLLQAFLRYQLYCLLSRVENYEFEVFTKIASRVQELQPWDKEAILCVHTYLISLYGAMAVQCSNDAWLPEVVPRATSPPPPGLLYPDSLYFDPDVYPSILKRFRDKAHLASLGFDLVASFLRSATAGQLGRDRLKKWLRFTEASRNRFRKAFGPTYRHRDYLGWLEQSYSDFDVKEKDHQSGPGMCRVLLPQLCPLDIQRKIYQQRAWVFLDDARLYPSPSPDAKPHFPTEDDILNEQFDNTKQDEDWFTYPHQTQARHRSLKWHNEQRGISADTNKAENLEDLDLAKECQVSLPSEADSKYLSTIRPFWEWDMGSA</sequence>
<reference evidence="2" key="1">
    <citation type="journal article" date="2014" name="Genome Announc.">
        <title>Draft genome sequence of Colletotrichum sublineola, a destructive pathogen of cultivated sorghum.</title>
        <authorList>
            <person name="Baroncelli R."/>
            <person name="Sanz-Martin J.M."/>
            <person name="Rech G.E."/>
            <person name="Sukno S.A."/>
            <person name="Thon M.R."/>
        </authorList>
    </citation>
    <scope>NUCLEOTIDE SEQUENCE [LARGE SCALE GENOMIC DNA]</scope>
    <source>
        <strain evidence="2">TX430BB</strain>
    </source>
</reference>
<name>A0A066XB39_COLSU</name>
<evidence type="ECO:0000313" key="2">
    <source>
        <dbReference type="Proteomes" id="UP000027238"/>
    </source>
</evidence>
<dbReference type="AlphaFoldDB" id="A0A066XB39"/>
<comment type="caution">
    <text evidence="1">The sequence shown here is derived from an EMBL/GenBank/DDBJ whole genome shotgun (WGS) entry which is preliminary data.</text>
</comment>
<dbReference type="eggNOG" id="ENOG502T4IX">
    <property type="taxonomic scope" value="Eukaryota"/>
</dbReference>
<dbReference type="Proteomes" id="UP000027238">
    <property type="component" value="Unassembled WGS sequence"/>
</dbReference>
<dbReference type="EMBL" id="JMSE01001277">
    <property type="protein sequence ID" value="KDN62981.1"/>
    <property type="molecule type" value="Genomic_DNA"/>
</dbReference>